<dbReference type="GO" id="GO:0009097">
    <property type="term" value="P:isoleucine biosynthetic process"/>
    <property type="evidence" value="ECO:0007669"/>
    <property type="project" value="TreeGrafter"/>
</dbReference>
<name>A0A0R3LRJ8_9BRAD</name>
<feature type="domain" description="Thiamine pyrophosphate enzyme central" evidence="4">
    <location>
        <begin position="196"/>
        <end position="332"/>
    </location>
</feature>
<reference evidence="7 8" key="1">
    <citation type="submission" date="2014-03" db="EMBL/GenBank/DDBJ databases">
        <title>Bradyrhizobium valentinum sp. nov., isolated from effective nodules of Lupinus mariae-josephae, a lupine endemic of basic-lime soils in Eastern Spain.</title>
        <authorList>
            <person name="Duran D."/>
            <person name="Rey L."/>
            <person name="Navarro A."/>
            <person name="Busquets A."/>
            <person name="Imperial J."/>
            <person name="Ruiz-Argueso T."/>
        </authorList>
    </citation>
    <scope>NUCLEOTIDE SEQUENCE [LARGE SCALE GENOMIC DNA]</scope>
    <source>
        <strain evidence="7 8">LmjM3</strain>
    </source>
</reference>
<evidence type="ECO:0000313" key="8">
    <source>
        <dbReference type="Proteomes" id="UP000051913"/>
    </source>
</evidence>
<dbReference type="NCBIfam" id="NF006052">
    <property type="entry name" value="PRK08199.1"/>
    <property type="match status" value="1"/>
</dbReference>
<dbReference type="FunFam" id="3.40.50.970:FF:000007">
    <property type="entry name" value="Acetolactate synthase"/>
    <property type="match status" value="1"/>
</dbReference>
<evidence type="ECO:0000259" key="4">
    <source>
        <dbReference type="Pfam" id="PF00205"/>
    </source>
</evidence>
<evidence type="ECO:0000256" key="1">
    <source>
        <dbReference type="ARBA" id="ARBA00007812"/>
    </source>
</evidence>
<dbReference type="PANTHER" id="PTHR18968:SF120">
    <property type="entry name" value="ACETOLACTATE SYNTHASE LARGE SUBUNIT"/>
    <property type="match status" value="1"/>
</dbReference>
<dbReference type="InterPro" id="IPR011766">
    <property type="entry name" value="TPP_enzyme_TPP-bd"/>
</dbReference>
<organism evidence="7 8">
    <name type="scientific">Bradyrhizobium valentinum</name>
    <dbReference type="NCBI Taxonomy" id="1518501"/>
    <lineage>
        <taxon>Bacteria</taxon>
        <taxon>Pseudomonadati</taxon>
        <taxon>Pseudomonadota</taxon>
        <taxon>Alphaproteobacteria</taxon>
        <taxon>Hyphomicrobiales</taxon>
        <taxon>Nitrobacteraceae</taxon>
        <taxon>Bradyrhizobium</taxon>
    </lineage>
</organism>
<dbReference type="Gene3D" id="3.40.50.970">
    <property type="match status" value="2"/>
</dbReference>
<dbReference type="GO" id="GO:0005948">
    <property type="term" value="C:acetolactate synthase complex"/>
    <property type="evidence" value="ECO:0007669"/>
    <property type="project" value="TreeGrafter"/>
</dbReference>
<dbReference type="Pfam" id="PF02775">
    <property type="entry name" value="TPP_enzyme_C"/>
    <property type="match status" value="1"/>
</dbReference>
<dbReference type="InterPro" id="IPR045229">
    <property type="entry name" value="TPP_enz"/>
</dbReference>
<feature type="domain" description="Thiamine pyrophosphate enzyme TPP-binding" evidence="5">
    <location>
        <begin position="396"/>
        <end position="545"/>
    </location>
</feature>
<dbReference type="InterPro" id="IPR029061">
    <property type="entry name" value="THDP-binding"/>
</dbReference>
<keyword evidence="2 3" id="KW-0786">Thiamine pyrophosphate</keyword>
<dbReference type="PANTHER" id="PTHR18968">
    <property type="entry name" value="THIAMINE PYROPHOSPHATE ENZYMES"/>
    <property type="match status" value="1"/>
</dbReference>
<feature type="domain" description="Thiamine pyrophosphate enzyme N-terminal TPP-binding" evidence="6">
    <location>
        <begin position="9"/>
        <end position="123"/>
    </location>
</feature>
<gene>
    <name evidence="7" type="ORF">CP49_35065</name>
</gene>
<dbReference type="Pfam" id="PF02776">
    <property type="entry name" value="TPP_enzyme_N"/>
    <property type="match status" value="1"/>
</dbReference>
<dbReference type="SUPFAM" id="SSF52518">
    <property type="entry name" value="Thiamin diphosphate-binding fold (THDP-binding)"/>
    <property type="match status" value="2"/>
</dbReference>
<proteinExistence type="inferred from homology"/>
<sequence>MLMTSSQRSGGEILVDTLKINGVDTVFCLPGESFLAAIDALAGVGETIRTIVTRHEAGASHMAEAYGKLTGHPGICFVTRGPGASHAAIGVHTASQDSTPMILFIGQVARGMLGREAWQEVDFRRMFGGMAKWVVEIDRAERIPELVGRAFHVAVSGRPGPVVVSLPEDMLTERVTTANAAPYVRVAAHPGPAQLSRLVEMVDGAERPLVIVGGGGWNARACADLTSFVEAFSLPVIAGFRRQDILDNRHSHYVGHAGLGPSPKLVERIRGADLIIALGGRLGETTTSGYTLFEIPRPAQRFVHVHADPNELGRVYQADLSINAGMPEITAALAGLPPSARYKSETEALRKAWLTAARDEFVADQILGSMPGPVDLGAVMLHLREVLPDDAIISNGAGNYAIWVHKFHRYGGFRTQLAPTSGAMGYGLPAAIAAKLVHPSRTALCFAGDGCFLMSHNELATASQYGLGVIVIVVNNGMYGSIRMHQEKEYPGRVHATALENPDFVALARSFGCYGEQVLETESFAAAFARAKAYADDRRKPALLELKIAAEAITPSATLTQLRQRALASRHAAAP</sequence>
<dbReference type="CDD" id="cd00568">
    <property type="entry name" value="TPP_enzymes"/>
    <property type="match status" value="1"/>
</dbReference>
<dbReference type="GO" id="GO:0003984">
    <property type="term" value="F:acetolactate synthase activity"/>
    <property type="evidence" value="ECO:0007669"/>
    <property type="project" value="TreeGrafter"/>
</dbReference>
<dbReference type="PROSITE" id="PS00187">
    <property type="entry name" value="TPP_ENZYMES"/>
    <property type="match status" value="1"/>
</dbReference>
<dbReference type="InterPro" id="IPR012001">
    <property type="entry name" value="Thiamin_PyroP_enz_TPP-bd_dom"/>
</dbReference>
<evidence type="ECO:0000256" key="3">
    <source>
        <dbReference type="RuleBase" id="RU362132"/>
    </source>
</evidence>
<dbReference type="STRING" id="1518501.CQ10_33700"/>
<dbReference type="OrthoDB" id="4494979at2"/>
<dbReference type="EMBL" id="LLXX01000095">
    <property type="protein sequence ID" value="KRR07568.1"/>
    <property type="molecule type" value="Genomic_DNA"/>
</dbReference>
<dbReference type="Gene3D" id="3.40.50.1220">
    <property type="entry name" value="TPP-binding domain"/>
    <property type="match status" value="1"/>
</dbReference>
<keyword evidence="8" id="KW-1185">Reference proteome</keyword>
<evidence type="ECO:0000259" key="5">
    <source>
        <dbReference type="Pfam" id="PF02775"/>
    </source>
</evidence>
<dbReference type="CDD" id="cd07035">
    <property type="entry name" value="TPP_PYR_POX_like"/>
    <property type="match status" value="1"/>
</dbReference>
<protein>
    <submittedName>
        <fullName evidence="7">Thiamine pyrophosphate-binding protein</fullName>
    </submittedName>
</protein>
<comment type="caution">
    <text evidence="7">The sequence shown here is derived from an EMBL/GenBank/DDBJ whole genome shotgun (WGS) entry which is preliminary data.</text>
</comment>
<accession>A0A0R3LRJ8</accession>
<dbReference type="InterPro" id="IPR029035">
    <property type="entry name" value="DHS-like_NAD/FAD-binding_dom"/>
</dbReference>
<evidence type="ECO:0000313" key="7">
    <source>
        <dbReference type="EMBL" id="KRR07568.1"/>
    </source>
</evidence>
<dbReference type="AlphaFoldDB" id="A0A0R3LRJ8"/>
<evidence type="ECO:0000259" key="6">
    <source>
        <dbReference type="Pfam" id="PF02776"/>
    </source>
</evidence>
<dbReference type="SUPFAM" id="SSF52467">
    <property type="entry name" value="DHS-like NAD/FAD-binding domain"/>
    <property type="match status" value="1"/>
</dbReference>
<dbReference type="GO" id="GO:0009099">
    <property type="term" value="P:L-valine biosynthetic process"/>
    <property type="evidence" value="ECO:0007669"/>
    <property type="project" value="TreeGrafter"/>
</dbReference>
<dbReference type="InterPro" id="IPR012000">
    <property type="entry name" value="Thiamin_PyroP_enz_cen_dom"/>
</dbReference>
<evidence type="ECO:0000256" key="2">
    <source>
        <dbReference type="ARBA" id="ARBA00023052"/>
    </source>
</evidence>
<dbReference type="GO" id="GO:0030976">
    <property type="term" value="F:thiamine pyrophosphate binding"/>
    <property type="evidence" value="ECO:0007669"/>
    <property type="project" value="InterPro"/>
</dbReference>
<dbReference type="Proteomes" id="UP000051913">
    <property type="component" value="Unassembled WGS sequence"/>
</dbReference>
<dbReference type="GO" id="GO:0000287">
    <property type="term" value="F:magnesium ion binding"/>
    <property type="evidence" value="ECO:0007669"/>
    <property type="project" value="InterPro"/>
</dbReference>
<dbReference type="InterPro" id="IPR000399">
    <property type="entry name" value="TPP-bd_CS"/>
</dbReference>
<comment type="similarity">
    <text evidence="1 3">Belongs to the TPP enzyme family.</text>
</comment>
<dbReference type="Pfam" id="PF00205">
    <property type="entry name" value="TPP_enzyme_M"/>
    <property type="match status" value="1"/>
</dbReference>
<dbReference type="GO" id="GO:0050660">
    <property type="term" value="F:flavin adenine dinucleotide binding"/>
    <property type="evidence" value="ECO:0007669"/>
    <property type="project" value="TreeGrafter"/>
</dbReference>